<evidence type="ECO:0000256" key="8">
    <source>
        <dbReference type="SAM" id="SignalP"/>
    </source>
</evidence>
<dbReference type="InterPro" id="IPR010994">
    <property type="entry name" value="RuvA_2-like"/>
</dbReference>
<dbReference type="InterPro" id="IPR012340">
    <property type="entry name" value="NA-bd_OB-fold"/>
</dbReference>
<reference evidence="10 11" key="1">
    <citation type="submission" date="2024-07" db="EMBL/GenBank/DDBJ databases">
        <authorList>
            <person name="Li M."/>
        </authorList>
    </citation>
    <scope>NUCLEOTIDE SEQUENCE [LARGE SCALE GENOMIC DNA]</scope>
    <source>
        <strain evidence="10 11">25A3E</strain>
    </source>
</reference>
<dbReference type="GO" id="GO:0003911">
    <property type="term" value="F:DNA ligase (NAD+) activity"/>
    <property type="evidence" value="ECO:0007669"/>
    <property type="project" value="UniProtKB-EC"/>
</dbReference>
<dbReference type="PROSITE" id="PS51257">
    <property type="entry name" value="PROKAR_LIPOPROTEIN"/>
    <property type="match status" value="1"/>
</dbReference>
<evidence type="ECO:0000256" key="1">
    <source>
        <dbReference type="ARBA" id="ARBA00022598"/>
    </source>
</evidence>
<keyword evidence="4 7" id="KW-0520">NAD</keyword>
<dbReference type="SMART" id="SM00532">
    <property type="entry name" value="LIGANc"/>
    <property type="match status" value="1"/>
</dbReference>
<feature type="signal peptide" evidence="8">
    <location>
        <begin position="1"/>
        <end position="18"/>
    </location>
</feature>
<dbReference type="PANTHER" id="PTHR47810:SF1">
    <property type="entry name" value="DNA LIGASE B"/>
    <property type="match status" value="1"/>
</dbReference>
<evidence type="ECO:0000259" key="9">
    <source>
        <dbReference type="SMART" id="SM00532"/>
    </source>
</evidence>
<comment type="similarity">
    <text evidence="7">Belongs to the NAD-dependent DNA ligase family. LigB subfamily.</text>
</comment>
<evidence type="ECO:0000313" key="10">
    <source>
        <dbReference type="EMBL" id="MEX6501875.1"/>
    </source>
</evidence>
<feature type="chain" id="PRO_5047026522" description="DNA ligase B" evidence="8">
    <location>
        <begin position="19"/>
        <end position="557"/>
    </location>
</feature>
<dbReference type="Pfam" id="PF14520">
    <property type="entry name" value="HHH_5"/>
    <property type="match status" value="1"/>
</dbReference>
<evidence type="ECO:0000256" key="4">
    <source>
        <dbReference type="ARBA" id="ARBA00023027"/>
    </source>
</evidence>
<evidence type="ECO:0000256" key="5">
    <source>
        <dbReference type="ARBA" id="ARBA00023204"/>
    </source>
</evidence>
<dbReference type="SUPFAM" id="SSF50249">
    <property type="entry name" value="Nucleic acid-binding proteins"/>
    <property type="match status" value="1"/>
</dbReference>
<keyword evidence="1 7" id="KW-0436">Ligase</keyword>
<dbReference type="SUPFAM" id="SSF47781">
    <property type="entry name" value="RuvA domain 2-like"/>
    <property type="match status" value="1"/>
</dbReference>
<dbReference type="InterPro" id="IPR013840">
    <property type="entry name" value="DNAligase_N"/>
</dbReference>
<dbReference type="RefSeq" id="WP_369286851.1">
    <property type="nucleotide sequence ID" value="NZ_JBFTEG010000004.1"/>
</dbReference>
<dbReference type="EC" id="6.5.1.2" evidence="7"/>
<keyword evidence="11" id="KW-1185">Reference proteome</keyword>
<comment type="function">
    <text evidence="7">Catalyzes the formation of phosphodiester linkages between 5'-phosphoryl and 3'-hydroxyl groups in double-stranded DNA using NAD as a coenzyme and as the energy source for the reaction.</text>
</comment>
<dbReference type="PANTHER" id="PTHR47810">
    <property type="entry name" value="DNA LIGASE"/>
    <property type="match status" value="1"/>
</dbReference>
<dbReference type="NCBIfam" id="NF005987">
    <property type="entry name" value="PRK08097.1"/>
    <property type="match status" value="1"/>
</dbReference>
<comment type="caution">
    <text evidence="10">The sequence shown here is derived from an EMBL/GenBank/DDBJ whole genome shotgun (WGS) entry which is preliminary data.</text>
</comment>
<keyword evidence="3 7" id="KW-0227">DNA damage</keyword>
<evidence type="ECO:0000256" key="3">
    <source>
        <dbReference type="ARBA" id="ARBA00022763"/>
    </source>
</evidence>
<name>A0ABV3YTH8_9PSED</name>
<dbReference type="Gene3D" id="2.40.50.140">
    <property type="entry name" value="Nucleic acid-binding proteins"/>
    <property type="match status" value="1"/>
</dbReference>
<gene>
    <name evidence="7 10" type="primary">ligB</name>
    <name evidence="10" type="ORF">AB5S05_07355</name>
</gene>
<feature type="domain" description="NAD-dependent DNA ligase N-terminal" evidence="9">
    <location>
        <begin position="28"/>
        <end position="427"/>
    </location>
</feature>
<keyword evidence="5 7" id="KW-0234">DNA repair</keyword>
<feature type="active site" description="N6-AMP-lysine intermediate" evidence="7">
    <location>
        <position position="125"/>
    </location>
</feature>
<dbReference type="InterPro" id="IPR020923">
    <property type="entry name" value="DNA_ligase_B"/>
</dbReference>
<evidence type="ECO:0000256" key="7">
    <source>
        <dbReference type="HAMAP-Rule" id="MF_01587"/>
    </source>
</evidence>
<dbReference type="Proteomes" id="UP001560296">
    <property type="component" value="Unassembled WGS sequence"/>
</dbReference>
<dbReference type="InterPro" id="IPR013839">
    <property type="entry name" value="DNAligase_adenylation"/>
</dbReference>
<dbReference type="Gene3D" id="3.30.470.30">
    <property type="entry name" value="DNA ligase/mRNA capping enzyme"/>
    <property type="match status" value="1"/>
</dbReference>
<dbReference type="Pfam" id="PF01653">
    <property type="entry name" value="DNA_ligase_aden"/>
    <property type="match status" value="1"/>
</dbReference>
<sequence length="557" mass="61068">MKPWIALCLLPLAAACLAAPCPDWPVPRANTEIAALGAQIAHWDDAYHRQGLSLVADELYDQARARLAHWRQCFPASAGAAAAPLASSAGQQAHPIAHTGLEKLADDAAVQGWIASRDRLWIQPKVDGVAVTLVYRDGRLVQAISRGDGRRGQDWTGAALRLPAVPQQLPDSLALILQGELYWRLDAHVQAEAGALGARAKVAGLLARKTLSEQQAAGIGLFVWDWPDGPRDMRERLERLAGLGFADSQRFSQRIDGYLAARHWREHWYRSALPFASDGVVLRQDRRPPGRRWRAEPPAWAAAWKYPPRQALAEVRAVDFRIGRRGRITPVLRLLPVRLDDRRIESISLGSLQRWQALDLRPGDQVSIRLAGATVAQLDEVIWRTRERTELAVPDADAYHALSCWRDTPACAEQFRARLSWLGGKQGLALPGVGPGTWEKLLRARSFDGLLGWLELSEEQLAQVPGLSQAAAAQLAASLAQARQRPSSDWLRGLGLPAIAPGALDADWDALAARDAARWQAEPGIGPIRAAQLQAFFHHPEVLALHAQLQAQGIAGF</sequence>
<evidence type="ECO:0000256" key="6">
    <source>
        <dbReference type="ARBA" id="ARBA00034005"/>
    </source>
</evidence>
<dbReference type="EMBL" id="JBFTEG010000004">
    <property type="protein sequence ID" value="MEX6501875.1"/>
    <property type="molecule type" value="Genomic_DNA"/>
</dbReference>
<comment type="catalytic activity">
    <reaction evidence="6 7">
        <text>NAD(+) + (deoxyribonucleotide)n-3'-hydroxyl + 5'-phospho-(deoxyribonucleotide)m = (deoxyribonucleotide)n+m + AMP + beta-nicotinamide D-nucleotide.</text>
        <dbReference type="EC" id="6.5.1.2"/>
    </reaction>
</comment>
<evidence type="ECO:0000256" key="2">
    <source>
        <dbReference type="ARBA" id="ARBA00022705"/>
    </source>
</evidence>
<dbReference type="Gene3D" id="1.10.287.610">
    <property type="entry name" value="Helix hairpin bin"/>
    <property type="match status" value="1"/>
</dbReference>
<dbReference type="InterPro" id="IPR050326">
    <property type="entry name" value="NAD_dep_DNA_ligaseB"/>
</dbReference>
<organism evidence="10 11">
    <name type="scientific">Pseudomonas zhanjiangensis</name>
    <dbReference type="NCBI Taxonomy" id="3239015"/>
    <lineage>
        <taxon>Bacteria</taxon>
        <taxon>Pseudomonadati</taxon>
        <taxon>Pseudomonadota</taxon>
        <taxon>Gammaproteobacteria</taxon>
        <taxon>Pseudomonadales</taxon>
        <taxon>Pseudomonadaceae</taxon>
        <taxon>Pseudomonas</taxon>
    </lineage>
</organism>
<protein>
    <recommendedName>
        <fullName evidence="7">DNA ligase B</fullName>
        <ecNumber evidence="7">6.5.1.2</ecNumber>
    </recommendedName>
    <alternativeName>
        <fullName evidence="7">Polydeoxyribonucleotide synthase [NAD(+)] B</fullName>
    </alternativeName>
</protein>
<dbReference type="HAMAP" id="MF_01587">
    <property type="entry name" value="DNA_ligase_B"/>
    <property type="match status" value="1"/>
</dbReference>
<evidence type="ECO:0000313" key="11">
    <source>
        <dbReference type="Proteomes" id="UP001560296"/>
    </source>
</evidence>
<proteinExistence type="inferred from homology"/>
<keyword evidence="8" id="KW-0732">Signal</keyword>
<dbReference type="InterPro" id="IPR004150">
    <property type="entry name" value="NAD_DNA_ligase_OB"/>
</dbReference>
<accession>A0ABV3YTH8</accession>
<dbReference type="Pfam" id="PF03120">
    <property type="entry name" value="OB_DNA_ligase"/>
    <property type="match status" value="1"/>
</dbReference>
<keyword evidence="2 7" id="KW-0235">DNA replication</keyword>
<dbReference type="SUPFAM" id="SSF56091">
    <property type="entry name" value="DNA ligase/mRNA capping enzyme, catalytic domain"/>
    <property type="match status" value="1"/>
</dbReference>